<sequence>MNELMDHRLKKMNHNLKYQQVPMDEFEMDKLLNQATNQPPRNSKIWRKAALPMPAAAVLIFMIFQVQPSHSSQYDTASLSQRPVHTEMKGQQLIENDNVQDTIEQASAQSEQQTYTMVRHTYIIYNDEMFVQTDESIDRSRLVETIGTVKPEASAELQRGQSITSNEKIYSVSGMDEEEVIAIKSRRSTGHGPTKKDYYIFQKQESLPIAQ</sequence>
<name>A0ABW2K7J7_9BACI</name>
<accession>A0ABW2K7J7</accession>
<evidence type="ECO:0000313" key="1">
    <source>
        <dbReference type="EMBL" id="MFC7322117.1"/>
    </source>
</evidence>
<comment type="caution">
    <text evidence="1">The sequence shown here is derived from an EMBL/GenBank/DDBJ whole genome shotgun (WGS) entry which is preliminary data.</text>
</comment>
<dbReference type="Proteomes" id="UP001596494">
    <property type="component" value="Unassembled WGS sequence"/>
</dbReference>
<evidence type="ECO:0000313" key="2">
    <source>
        <dbReference type="Proteomes" id="UP001596494"/>
    </source>
</evidence>
<keyword evidence="2" id="KW-1185">Reference proteome</keyword>
<protein>
    <submittedName>
        <fullName evidence="1">Uncharacterized protein</fullName>
    </submittedName>
</protein>
<gene>
    <name evidence="1" type="ORF">ACFQMN_14675</name>
</gene>
<reference evidence="2" key="1">
    <citation type="journal article" date="2019" name="Int. J. Syst. Evol. Microbiol.">
        <title>The Global Catalogue of Microorganisms (GCM) 10K type strain sequencing project: providing services to taxonomists for standard genome sequencing and annotation.</title>
        <authorList>
            <consortium name="The Broad Institute Genomics Platform"/>
            <consortium name="The Broad Institute Genome Sequencing Center for Infectious Disease"/>
            <person name="Wu L."/>
            <person name="Ma J."/>
        </authorList>
    </citation>
    <scope>NUCLEOTIDE SEQUENCE [LARGE SCALE GENOMIC DNA]</scope>
    <source>
        <strain evidence="2">CCUG 73951</strain>
    </source>
</reference>
<proteinExistence type="predicted"/>
<organism evidence="1 2">
    <name type="scientific">Halobacillus campisalis</name>
    <dbReference type="NCBI Taxonomy" id="435909"/>
    <lineage>
        <taxon>Bacteria</taxon>
        <taxon>Bacillati</taxon>
        <taxon>Bacillota</taxon>
        <taxon>Bacilli</taxon>
        <taxon>Bacillales</taxon>
        <taxon>Bacillaceae</taxon>
        <taxon>Halobacillus</taxon>
    </lineage>
</organism>
<dbReference type="EMBL" id="JBHTBY010000012">
    <property type="protein sequence ID" value="MFC7322117.1"/>
    <property type="molecule type" value="Genomic_DNA"/>
</dbReference>
<dbReference type="RefSeq" id="WP_289216921.1">
    <property type="nucleotide sequence ID" value="NZ_JAPVRC010000010.1"/>
</dbReference>